<evidence type="ECO:0000256" key="1">
    <source>
        <dbReference type="SAM" id="MobiDB-lite"/>
    </source>
</evidence>
<evidence type="ECO:0000313" key="3">
    <source>
        <dbReference type="EMBL" id="MFE4108249.1"/>
    </source>
</evidence>
<proteinExistence type="predicted"/>
<feature type="region of interest" description="Disordered" evidence="1">
    <location>
        <begin position="116"/>
        <end position="159"/>
    </location>
</feature>
<dbReference type="Proteomes" id="UP001600165">
    <property type="component" value="Unassembled WGS sequence"/>
</dbReference>
<accession>A0ABW6ILQ2</accession>
<keyword evidence="2" id="KW-0472">Membrane</keyword>
<evidence type="ECO:0000256" key="2">
    <source>
        <dbReference type="SAM" id="Phobius"/>
    </source>
</evidence>
<name>A0ABW6ILQ2_9CYAN</name>
<keyword evidence="4" id="KW-1185">Reference proteome</keyword>
<dbReference type="RefSeq" id="WP_377967783.1">
    <property type="nucleotide sequence ID" value="NZ_JBHZOL010000102.1"/>
</dbReference>
<dbReference type="Pfam" id="PF14105">
    <property type="entry name" value="DUF4278"/>
    <property type="match status" value="1"/>
</dbReference>
<comment type="caution">
    <text evidence="3">The sequence shown here is derived from an EMBL/GenBank/DDBJ whole genome shotgun (WGS) entry which is preliminary data.</text>
</comment>
<organism evidence="3 4">
    <name type="scientific">Almyronema epifaneia S1</name>
    <dbReference type="NCBI Taxonomy" id="2991925"/>
    <lineage>
        <taxon>Bacteria</taxon>
        <taxon>Bacillati</taxon>
        <taxon>Cyanobacteriota</taxon>
        <taxon>Cyanophyceae</taxon>
        <taxon>Nodosilineales</taxon>
        <taxon>Nodosilineaceae</taxon>
        <taxon>Almyronema</taxon>
        <taxon>Almyronema epifaneia</taxon>
    </lineage>
</organism>
<dbReference type="EMBL" id="JBHZOL010000102">
    <property type="protein sequence ID" value="MFE4108249.1"/>
    <property type="molecule type" value="Genomic_DNA"/>
</dbReference>
<keyword evidence="2" id="KW-0812">Transmembrane</keyword>
<sequence>MELLILLAIAFAVFTACSILLTGILVAPWIIVVGVLLLGLLAIQWLSLQSNSQLPVVPDTSLKPTVPMPPTDQQSPAKKQAADLVYRGVHYKIHPSHPPQKTNQTEISGVYRGHPWGKTIKNEPATNNLDQSTTNQSKSTPELTYRGAKIKPKYSESDA</sequence>
<protein>
    <submittedName>
        <fullName evidence="3">DUF4278 domain-containing protein</fullName>
    </submittedName>
</protein>
<keyword evidence="2" id="KW-1133">Transmembrane helix</keyword>
<feature type="transmembrane region" description="Helical" evidence="2">
    <location>
        <begin position="28"/>
        <end position="48"/>
    </location>
</feature>
<evidence type="ECO:0000313" key="4">
    <source>
        <dbReference type="Proteomes" id="UP001600165"/>
    </source>
</evidence>
<reference evidence="3 4" key="1">
    <citation type="submission" date="2024-10" db="EMBL/GenBank/DDBJ databases">
        <authorList>
            <person name="Ratan Roy A."/>
            <person name="Morales Sandoval P.H."/>
            <person name="De Los Santos Villalobos S."/>
            <person name="Chakraborty S."/>
            <person name="Mukherjee J."/>
        </authorList>
    </citation>
    <scope>NUCLEOTIDE SEQUENCE [LARGE SCALE GENOMIC DNA]</scope>
    <source>
        <strain evidence="3 4">S1</strain>
    </source>
</reference>
<gene>
    <name evidence="3" type="ORF">ACFVKH_18355</name>
</gene>
<dbReference type="InterPro" id="IPR025458">
    <property type="entry name" value="DUF4278"/>
</dbReference>
<feature type="compositionally biased region" description="Polar residues" evidence="1">
    <location>
        <begin position="124"/>
        <end position="142"/>
    </location>
</feature>